<dbReference type="Pfam" id="PF13559">
    <property type="entry name" value="DUF4129"/>
    <property type="match status" value="1"/>
</dbReference>
<evidence type="ECO:0000256" key="1">
    <source>
        <dbReference type="SAM" id="Phobius"/>
    </source>
</evidence>
<dbReference type="EMBL" id="JAKJSC010000001">
    <property type="protein sequence ID" value="MDE5417293.1"/>
    <property type="molecule type" value="Genomic_DNA"/>
</dbReference>
<keyword evidence="1" id="KW-0812">Transmembrane</keyword>
<keyword evidence="1" id="KW-1133">Transmembrane helix</keyword>
<feature type="transmembrane region" description="Helical" evidence="1">
    <location>
        <begin position="95"/>
        <end position="116"/>
    </location>
</feature>
<dbReference type="RefSeq" id="WP_275108632.1">
    <property type="nucleotide sequence ID" value="NZ_JAKJSC010000001.1"/>
</dbReference>
<evidence type="ECO:0000259" key="2">
    <source>
        <dbReference type="Pfam" id="PF13559"/>
    </source>
</evidence>
<dbReference type="Proteomes" id="UP001528920">
    <property type="component" value="Unassembled WGS sequence"/>
</dbReference>
<organism evidence="3 4">
    <name type="scientific">Paralabilibaculum antarcticum</name>
    <dbReference type="NCBI Taxonomy" id="2912572"/>
    <lineage>
        <taxon>Bacteria</taxon>
        <taxon>Pseudomonadati</taxon>
        <taxon>Bacteroidota</taxon>
        <taxon>Bacteroidia</taxon>
        <taxon>Marinilabiliales</taxon>
        <taxon>Marinifilaceae</taxon>
        <taxon>Paralabilibaculum</taxon>
    </lineage>
</organism>
<reference evidence="3 4" key="1">
    <citation type="submission" date="2022-01" db="EMBL/GenBank/DDBJ databases">
        <title>Labilibaculum sp. nov, a marine bacterium isolated from Antarctica.</title>
        <authorList>
            <person name="Dai W."/>
        </authorList>
    </citation>
    <scope>NUCLEOTIDE SEQUENCE [LARGE SCALE GENOMIC DNA]</scope>
    <source>
        <strain evidence="3 4">DW002</strain>
    </source>
</reference>
<dbReference type="InterPro" id="IPR025403">
    <property type="entry name" value="TgpA-like_C"/>
</dbReference>
<sequence>MSKKTLTILFLGWFHFFIGASPILAQETFNSDTLVMDTGQVQLWEKSIPEERIENYRKQSDFNYNLTEVKQETAWGRFVQWLKNWFNFMIKSLGVIWYLRYIILAACGILLIAMIYRSKFTGLFSSHQEISSMEFSDATNPNKVNWEQKIQEALLQKEYRLAVRYHYLSLLKALSRHKIITWKSEKTNYDYIREIKHEKIKTDFIELSELYEAVWYGDFPIAKLDYHQVDDEFARLNILLSQTKEFAS</sequence>
<feature type="domain" description="Protein-glutamine gamma-glutamyltransferase-like C-terminal" evidence="2">
    <location>
        <begin position="167"/>
        <end position="227"/>
    </location>
</feature>
<keyword evidence="4" id="KW-1185">Reference proteome</keyword>
<name>A0ABT5VPD7_9BACT</name>
<accession>A0ABT5VPD7</accession>
<keyword evidence="1" id="KW-0472">Membrane</keyword>
<evidence type="ECO:0000313" key="3">
    <source>
        <dbReference type="EMBL" id="MDE5417293.1"/>
    </source>
</evidence>
<comment type="caution">
    <text evidence="3">The sequence shown here is derived from an EMBL/GenBank/DDBJ whole genome shotgun (WGS) entry which is preliminary data.</text>
</comment>
<gene>
    <name evidence="3" type="ORF">L3049_04665</name>
</gene>
<proteinExistence type="predicted"/>
<protein>
    <submittedName>
        <fullName evidence="3">DUF4129 domain-containing protein</fullName>
    </submittedName>
</protein>
<evidence type="ECO:0000313" key="4">
    <source>
        <dbReference type="Proteomes" id="UP001528920"/>
    </source>
</evidence>